<keyword evidence="3" id="KW-1185">Reference proteome</keyword>
<dbReference type="Gene3D" id="3.40.630.30">
    <property type="match status" value="1"/>
</dbReference>
<dbReference type="PROSITE" id="PS51186">
    <property type="entry name" value="GNAT"/>
    <property type="match status" value="1"/>
</dbReference>
<dbReference type="InterPro" id="IPR016181">
    <property type="entry name" value="Acyl_CoA_acyltransferase"/>
</dbReference>
<dbReference type="EMBL" id="CP002032">
    <property type="protein sequence ID" value="ADH60462.1"/>
    <property type="molecule type" value="Genomic_DNA"/>
</dbReference>
<dbReference type="NCBIfam" id="TIGR03585">
    <property type="entry name" value="PseH"/>
    <property type="match status" value="1"/>
</dbReference>
<accession>A0ABN3Z151</accession>
<evidence type="ECO:0000313" key="3">
    <source>
        <dbReference type="Proteomes" id="UP000002064"/>
    </source>
</evidence>
<name>A0ABN3Z151_THEM3</name>
<feature type="domain" description="N-acetyltransferase" evidence="1">
    <location>
        <begin position="7"/>
        <end position="162"/>
    </location>
</feature>
<dbReference type="InterPro" id="IPR000182">
    <property type="entry name" value="GNAT_dom"/>
</dbReference>
<organism evidence="2 3">
    <name type="scientific">Thermoanaerobacter mathranii subsp. mathranii (strain DSM 11426 / CCUG 53645 / CIP 108742 / A3)</name>
    <dbReference type="NCBI Taxonomy" id="583358"/>
    <lineage>
        <taxon>Bacteria</taxon>
        <taxon>Bacillati</taxon>
        <taxon>Bacillota</taxon>
        <taxon>Clostridia</taxon>
        <taxon>Thermoanaerobacterales</taxon>
        <taxon>Thermoanaerobacteraceae</taxon>
        <taxon>Thermoanaerobacter</taxon>
    </lineage>
</organism>
<dbReference type="PANTHER" id="PTHR43415:SF3">
    <property type="entry name" value="GNAT-FAMILY ACETYLTRANSFERASE"/>
    <property type="match status" value="1"/>
</dbReference>
<dbReference type="PANTHER" id="PTHR43415">
    <property type="entry name" value="SPERMIDINE N(1)-ACETYLTRANSFERASE"/>
    <property type="match status" value="1"/>
</dbReference>
<keyword evidence="2" id="KW-0808">Transferase</keyword>
<evidence type="ECO:0000259" key="1">
    <source>
        <dbReference type="PROSITE" id="PS51186"/>
    </source>
</evidence>
<proteinExistence type="predicted"/>
<dbReference type="GO" id="GO:0016740">
    <property type="term" value="F:transferase activity"/>
    <property type="evidence" value="ECO:0007669"/>
    <property type="project" value="UniProtKB-KW"/>
</dbReference>
<reference evidence="2 3" key="1">
    <citation type="submission" date="2010-05" db="EMBL/GenBank/DDBJ databases">
        <title>Complete sequence of Thermoanaerobacter mathranii subsp. mathranii mathranii str. A3.</title>
        <authorList>
            <consortium name="US DOE Joint Genome Institute"/>
            <person name="Lucas S."/>
            <person name="Copeland A."/>
            <person name="Lapidus A."/>
            <person name="Cheng J.-F."/>
            <person name="Bruce D."/>
            <person name="Goodwin L."/>
            <person name="Pitluck S."/>
            <person name="Held B."/>
            <person name="Detter J.C."/>
            <person name="Han C."/>
            <person name="Tapia R."/>
            <person name="Land M."/>
            <person name="Hauser L."/>
            <person name="Kyrpides N."/>
            <person name="Mikhailova N."/>
            <person name="Zhou J."/>
            <person name="Hemme C."/>
            <person name="Woyke T."/>
        </authorList>
    </citation>
    <scope>NUCLEOTIDE SEQUENCE [LARGE SCALE GENOMIC DNA]</scope>
    <source>
        <strain evidence="2 3">A3</strain>
    </source>
</reference>
<gene>
    <name evidence="2" type="ordered locus">Tmath_0717</name>
</gene>
<dbReference type="RefSeq" id="WP_013150013.1">
    <property type="nucleotide sequence ID" value="NC_014209.1"/>
</dbReference>
<protein>
    <submittedName>
        <fullName evidence="2">Pseudaminic acid biosynthesis N-acetyl transferase</fullName>
    </submittedName>
</protein>
<sequence>MDDIEFKDILEADENLKEKIRQWRNKEDIRKFMINQEIISEDEHKKWLEKLKKDDRIKFWIVYFKELPIGIVNLQNIDYKNLTSEWGFYIGEESYRGIGLSKKILYKLLQIFFDEMKFNTLYTKVLSCNEIAINLYRKFKFRENGETIEENKPIKLMIFTQEDWSRWKEVLKNECLTSNK</sequence>
<evidence type="ECO:0000313" key="2">
    <source>
        <dbReference type="EMBL" id="ADH60462.1"/>
    </source>
</evidence>
<dbReference type="Pfam" id="PF13302">
    <property type="entry name" value="Acetyltransf_3"/>
    <property type="match status" value="1"/>
</dbReference>
<dbReference type="SUPFAM" id="SSF55729">
    <property type="entry name" value="Acyl-CoA N-acyltransferases (Nat)"/>
    <property type="match status" value="1"/>
</dbReference>
<dbReference type="Proteomes" id="UP000002064">
    <property type="component" value="Chromosome"/>
</dbReference>
<dbReference type="InterPro" id="IPR020036">
    <property type="entry name" value="PseH"/>
</dbReference>